<organism evidence="3 4">
    <name type="scientific">Megasphaera hexanoica</name>
    <dbReference type="NCBI Taxonomy" id="1675036"/>
    <lineage>
        <taxon>Bacteria</taxon>
        <taxon>Bacillati</taxon>
        <taxon>Bacillota</taxon>
        <taxon>Negativicutes</taxon>
        <taxon>Veillonellales</taxon>
        <taxon>Veillonellaceae</taxon>
        <taxon>Megasphaera</taxon>
    </lineage>
</organism>
<dbReference type="SUPFAM" id="SSF48150">
    <property type="entry name" value="DNA-glycosylase"/>
    <property type="match status" value="1"/>
</dbReference>
<dbReference type="PANTHER" id="PTHR43003">
    <property type="entry name" value="DNA-3-METHYLADENINE GLYCOSYLASE"/>
    <property type="match status" value="1"/>
</dbReference>
<keyword evidence="1" id="KW-0227">DNA damage</keyword>
<gene>
    <name evidence="3" type="ORF">ACGTZG_09245</name>
</gene>
<evidence type="ECO:0000313" key="4">
    <source>
        <dbReference type="Proteomes" id="UP001605989"/>
    </source>
</evidence>
<dbReference type="InterPro" id="IPR051912">
    <property type="entry name" value="Alkylbase_DNA_Glycosylase/TA"/>
</dbReference>
<dbReference type="Gene3D" id="1.10.340.30">
    <property type="entry name" value="Hypothetical protein, domain 2"/>
    <property type="match status" value="1"/>
</dbReference>
<keyword evidence="4" id="KW-1185">Reference proteome</keyword>
<reference evidence="3 4" key="1">
    <citation type="submission" date="2024-10" db="EMBL/GenBank/DDBJ databases">
        <authorList>
            <person name="Sang B.-I."/>
            <person name="Prabhaharan D."/>
        </authorList>
    </citation>
    <scope>NUCLEOTIDE SEQUENCE [LARGE SCALE GENOMIC DNA]</scope>
    <source>
        <strain evidence="3 4">MH</strain>
    </source>
</reference>
<accession>A0ABW7DPX8</accession>
<dbReference type="PANTHER" id="PTHR43003:SF5">
    <property type="entry name" value="DNA-3-METHYLADENINE GLYCOSYLASE"/>
    <property type="match status" value="1"/>
</dbReference>
<dbReference type="InterPro" id="IPR011257">
    <property type="entry name" value="DNA_glycosylase"/>
</dbReference>
<protein>
    <recommendedName>
        <fullName evidence="5">DNA-3-methyladenine glycosidase</fullName>
    </recommendedName>
</protein>
<keyword evidence="2" id="KW-0234">DNA repair</keyword>
<dbReference type="EMBL" id="JBIEKR010000007">
    <property type="protein sequence ID" value="MFG6273371.1"/>
    <property type="molecule type" value="Genomic_DNA"/>
</dbReference>
<name>A0ABW7DPX8_9FIRM</name>
<dbReference type="Proteomes" id="UP001605989">
    <property type="component" value="Unassembled WGS sequence"/>
</dbReference>
<evidence type="ECO:0000313" key="3">
    <source>
        <dbReference type="EMBL" id="MFG6273371.1"/>
    </source>
</evidence>
<sequence>MSGRIQAETVSAMPDNLFCQTLCQLPGIGRWMAEMLLIHCLERTAVMSYGDLAILRGLRMIYRHRNITKDLFCRYQKRYSPYGTVASIYIWAVSAGPFPGLPIRQKL</sequence>
<comment type="caution">
    <text evidence="3">The sequence shown here is derived from an EMBL/GenBank/DDBJ whole genome shotgun (WGS) entry which is preliminary data.</text>
</comment>
<evidence type="ECO:0008006" key="5">
    <source>
        <dbReference type="Google" id="ProtNLM"/>
    </source>
</evidence>
<evidence type="ECO:0000256" key="2">
    <source>
        <dbReference type="ARBA" id="ARBA00023204"/>
    </source>
</evidence>
<proteinExistence type="predicted"/>
<evidence type="ECO:0000256" key="1">
    <source>
        <dbReference type="ARBA" id="ARBA00022763"/>
    </source>
</evidence>
<dbReference type="Gene3D" id="1.10.1670.40">
    <property type="match status" value="1"/>
</dbReference>